<dbReference type="GO" id="GO:0003824">
    <property type="term" value="F:catalytic activity"/>
    <property type="evidence" value="ECO:0007669"/>
    <property type="project" value="InterPro"/>
</dbReference>
<accession>A0AAV4M9W2</accession>
<evidence type="ECO:0000259" key="1">
    <source>
        <dbReference type="Pfam" id="PF03372"/>
    </source>
</evidence>
<comment type="caution">
    <text evidence="2">The sequence shown here is derived from an EMBL/GenBank/DDBJ whole genome shotgun (WGS) entry which is preliminary data.</text>
</comment>
<feature type="domain" description="Endonuclease/exonuclease/phosphatase" evidence="1">
    <location>
        <begin position="21"/>
        <end position="82"/>
    </location>
</feature>
<sequence>MSDPFTGLKICYWNAGIYSKLIDFKNFVHNHNPDVILLQETMLKQTQNIFISNYNFFRNDGPQNPVSGGTAILIKNNISQQKFPRPPSTASK</sequence>
<protein>
    <recommendedName>
        <fullName evidence="1">Endonuclease/exonuclease/phosphatase domain-containing protein</fullName>
    </recommendedName>
</protein>
<dbReference type="EMBL" id="BPLR01002014">
    <property type="protein sequence ID" value="GIX69040.1"/>
    <property type="molecule type" value="Genomic_DNA"/>
</dbReference>
<dbReference type="Proteomes" id="UP001054945">
    <property type="component" value="Unassembled WGS sequence"/>
</dbReference>
<evidence type="ECO:0000313" key="2">
    <source>
        <dbReference type="EMBL" id="GIX69040.1"/>
    </source>
</evidence>
<gene>
    <name evidence="2" type="primary">AVEN_34719_1</name>
    <name evidence="2" type="ORF">CEXT_677451</name>
</gene>
<dbReference type="InterPro" id="IPR005135">
    <property type="entry name" value="Endo/exonuclease/phosphatase"/>
</dbReference>
<dbReference type="InterPro" id="IPR036691">
    <property type="entry name" value="Endo/exonu/phosph_ase_sf"/>
</dbReference>
<organism evidence="2 3">
    <name type="scientific">Caerostris extrusa</name>
    <name type="common">Bark spider</name>
    <name type="synonym">Caerostris bankana</name>
    <dbReference type="NCBI Taxonomy" id="172846"/>
    <lineage>
        <taxon>Eukaryota</taxon>
        <taxon>Metazoa</taxon>
        <taxon>Ecdysozoa</taxon>
        <taxon>Arthropoda</taxon>
        <taxon>Chelicerata</taxon>
        <taxon>Arachnida</taxon>
        <taxon>Araneae</taxon>
        <taxon>Araneomorphae</taxon>
        <taxon>Entelegynae</taxon>
        <taxon>Araneoidea</taxon>
        <taxon>Araneidae</taxon>
        <taxon>Caerostris</taxon>
    </lineage>
</organism>
<proteinExistence type="predicted"/>
<name>A0AAV4M9W2_CAEEX</name>
<keyword evidence="3" id="KW-1185">Reference proteome</keyword>
<dbReference type="Pfam" id="PF03372">
    <property type="entry name" value="Exo_endo_phos"/>
    <property type="match status" value="1"/>
</dbReference>
<dbReference type="Gene3D" id="3.60.10.10">
    <property type="entry name" value="Endonuclease/exonuclease/phosphatase"/>
    <property type="match status" value="1"/>
</dbReference>
<dbReference type="SUPFAM" id="SSF56219">
    <property type="entry name" value="DNase I-like"/>
    <property type="match status" value="1"/>
</dbReference>
<evidence type="ECO:0000313" key="3">
    <source>
        <dbReference type="Proteomes" id="UP001054945"/>
    </source>
</evidence>
<reference evidence="2 3" key="1">
    <citation type="submission" date="2021-06" db="EMBL/GenBank/DDBJ databases">
        <title>Caerostris extrusa draft genome.</title>
        <authorList>
            <person name="Kono N."/>
            <person name="Arakawa K."/>
        </authorList>
    </citation>
    <scope>NUCLEOTIDE SEQUENCE [LARGE SCALE GENOMIC DNA]</scope>
</reference>
<dbReference type="AlphaFoldDB" id="A0AAV4M9W2"/>